<evidence type="ECO:0000313" key="1">
    <source>
        <dbReference type="EMBL" id="MBD8488724.1"/>
    </source>
</evidence>
<organism evidence="1 2">
    <name type="scientific">Echinicola arenosa</name>
    <dbReference type="NCBI Taxonomy" id="2774144"/>
    <lineage>
        <taxon>Bacteria</taxon>
        <taxon>Pseudomonadati</taxon>
        <taxon>Bacteroidota</taxon>
        <taxon>Cytophagia</taxon>
        <taxon>Cytophagales</taxon>
        <taxon>Cyclobacteriaceae</taxon>
        <taxon>Echinicola</taxon>
    </lineage>
</organism>
<protein>
    <recommendedName>
        <fullName evidence="3">Lipoprotein</fullName>
    </recommendedName>
</protein>
<evidence type="ECO:0008006" key="3">
    <source>
        <dbReference type="Google" id="ProtNLM"/>
    </source>
</evidence>
<dbReference type="RefSeq" id="WP_192009578.1">
    <property type="nucleotide sequence ID" value="NZ_JACYTQ010000002.1"/>
</dbReference>
<proteinExistence type="predicted"/>
<accession>A0ABR9AJL6</accession>
<evidence type="ECO:0000313" key="2">
    <source>
        <dbReference type="Proteomes" id="UP000647133"/>
    </source>
</evidence>
<dbReference type="EMBL" id="JACYTQ010000002">
    <property type="protein sequence ID" value="MBD8488724.1"/>
    <property type="molecule type" value="Genomic_DNA"/>
</dbReference>
<sequence length="288" mass="31458">MKNLFSLILLLYLVNGCTSSDENPKNDPKLIVKIEVDPEQVRLGNAGTAVDVTSGHAGQNPVFHQIAAHYLELAPSANTFLGEGEILYHAAETEAGGEKAIDFSQSKLVAPGETFLEIPLNSIQSGTYEWVRMSLSYQNFDVTFYYNDQPFTGTIASFVGFNTYIDKYLLKTEEVEVKANRKQGYWGLETLAGVVTGQSPEGATTVPNPLFETSPIPQGSCVVTGEFDMPLEITGNETTDIIISMSLSINKSFEWVDENSNGLWDVGNGQAEAVVDMGLRGLIPRVME</sequence>
<name>A0ABR9AJL6_9BACT</name>
<gene>
    <name evidence="1" type="ORF">IFO69_08210</name>
</gene>
<comment type="caution">
    <text evidence="1">The sequence shown here is derived from an EMBL/GenBank/DDBJ whole genome shotgun (WGS) entry which is preliminary data.</text>
</comment>
<reference evidence="1 2" key="1">
    <citation type="submission" date="2020-09" db="EMBL/GenBank/DDBJ databases">
        <title>Echinicola sp. CAU 1574 isolated from sand of Sido Beach.</title>
        <authorList>
            <person name="Kim W."/>
        </authorList>
    </citation>
    <scope>NUCLEOTIDE SEQUENCE [LARGE SCALE GENOMIC DNA]</scope>
    <source>
        <strain evidence="1 2">CAU 1574</strain>
    </source>
</reference>
<keyword evidence="2" id="KW-1185">Reference proteome</keyword>
<dbReference type="Proteomes" id="UP000647133">
    <property type="component" value="Unassembled WGS sequence"/>
</dbReference>